<dbReference type="EMBL" id="CP039352">
    <property type="protein sequence ID" value="QCE03698.1"/>
    <property type="molecule type" value="Genomic_DNA"/>
</dbReference>
<dbReference type="AlphaFoldDB" id="A0A4D6MRK8"/>
<reference evidence="1 2" key="1">
    <citation type="submission" date="2019-04" db="EMBL/GenBank/DDBJ databases">
        <title>An improved genome assembly and genetic linkage map for asparagus bean, Vigna unguiculata ssp. sesquipedialis.</title>
        <authorList>
            <person name="Xia Q."/>
            <person name="Zhang R."/>
            <person name="Dong Y."/>
        </authorList>
    </citation>
    <scope>NUCLEOTIDE SEQUENCE [LARGE SCALE GENOMIC DNA]</scope>
    <source>
        <tissue evidence="1">Leaf</tissue>
    </source>
</reference>
<evidence type="ECO:0000313" key="2">
    <source>
        <dbReference type="Proteomes" id="UP000501690"/>
    </source>
</evidence>
<name>A0A4D6MRK8_VIGUN</name>
<evidence type="ECO:0000313" key="1">
    <source>
        <dbReference type="EMBL" id="QCE03698.1"/>
    </source>
</evidence>
<sequence length="136" mass="14938">MSICPSQVPPLSGRASLVRIEAPSSYFQVKTVAGTDKLAQASWSCLGEINRGSPKPFFHEWSPRRPTVILSERASRPGERVHNSLGSLGEPFRVALQWSGRNSMAPVSGCPWYPPQVRASAESDQVICIRMSRVES</sequence>
<dbReference type="Proteomes" id="UP000501690">
    <property type="component" value="Linkage Group LG8"/>
</dbReference>
<keyword evidence="2" id="KW-1185">Reference proteome</keyword>
<organism evidence="1 2">
    <name type="scientific">Vigna unguiculata</name>
    <name type="common">Cowpea</name>
    <dbReference type="NCBI Taxonomy" id="3917"/>
    <lineage>
        <taxon>Eukaryota</taxon>
        <taxon>Viridiplantae</taxon>
        <taxon>Streptophyta</taxon>
        <taxon>Embryophyta</taxon>
        <taxon>Tracheophyta</taxon>
        <taxon>Spermatophyta</taxon>
        <taxon>Magnoliopsida</taxon>
        <taxon>eudicotyledons</taxon>
        <taxon>Gunneridae</taxon>
        <taxon>Pentapetalae</taxon>
        <taxon>rosids</taxon>
        <taxon>fabids</taxon>
        <taxon>Fabales</taxon>
        <taxon>Fabaceae</taxon>
        <taxon>Papilionoideae</taxon>
        <taxon>50 kb inversion clade</taxon>
        <taxon>NPAAA clade</taxon>
        <taxon>indigoferoid/millettioid clade</taxon>
        <taxon>Phaseoleae</taxon>
        <taxon>Vigna</taxon>
    </lineage>
</organism>
<protein>
    <submittedName>
        <fullName evidence="1">Uncharacterized protein</fullName>
    </submittedName>
</protein>
<accession>A0A4D6MRK8</accession>
<proteinExistence type="predicted"/>
<gene>
    <name evidence="1" type="ORF">DEO72_LG8g1723</name>
</gene>